<organism evidence="1 2">
    <name type="scientific">Cylindrospermopsis raciborskii CENA303</name>
    <dbReference type="NCBI Taxonomy" id="1170769"/>
    <lineage>
        <taxon>Bacteria</taxon>
        <taxon>Bacillati</taxon>
        <taxon>Cyanobacteriota</taxon>
        <taxon>Cyanophyceae</taxon>
        <taxon>Nostocales</taxon>
        <taxon>Aphanizomenonaceae</taxon>
        <taxon>Cylindrospermopsis</taxon>
    </lineage>
</organism>
<gene>
    <name evidence="1" type="ORF">B7O87_11415</name>
</gene>
<name>A0A1X4G5C4_9CYAN</name>
<dbReference type="Proteomes" id="UP000192997">
    <property type="component" value="Unassembled WGS sequence"/>
</dbReference>
<reference evidence="2" key="1">
    <citation type="submission" date="2017-04" db="EMBL/GenBank/DDBJ databases">
        <authorList>
            <person name="Abreu V.A."/>
            <person name="Popin R.V."/>
            <person name="Rigonato J."/>
            <person name="Andreote A.P."/>
            <person name="Schaker P.C."/>
            <person name="Hoff-Risseti C."/>
            <person name="Alvarenga D.O."/>
            <person name="Varani A.M."/>
            <person name="Fiore M.F."/>
        </authorList>
    </citation>
    <scope>NUCLEOTIDE SEQUENCE [LARGE SCALE GENOMIC DNA]</scope>
    <source>
        <strain evidence="2">CENA303</strain>
    </source>
</reference>
<comment type="caution">
    <text evidence="1">The sequence shown here is derived from an EMBL/GenBank/DDBJ whole genome shotgun (WGS) entry which is preliminary data.</text>
</comment>
<accession>A0A1X4G5C4</accession>
<evidence type="ECO:0000313" key="2">
    <source>
        <dbReference type="Proteomes" id="UP000192997"/>
    </source>
</evidence>
<dbReference type="RefSeq" id="WP_009344590.1">
    <property type="nucleotide sequence ID" value="NZ_NBYN01000054.1"/>
</dbReference>
<dbReference type="EMBL" id="NBYN01000054">
    <property type="protein sequence ID" value="OSO89750.1"/>
    <property type="molecule type" value="Genomic_DNA"/>
</dbReference>
<dbReference type="AlphaFoldDB" id="A0A1X4G5C4"/>
<proteinExistence type="predicted"/>
<protein>
    <submittedName>
        <fullName evidence="1">Uncharacterized protein</fullName>
    </submittedName>
</protein>
<sequence length="78" mass="8557">MLNFKAMVDELLTPIETEAAANINGGDEMIDKTVEEGAVLFNRNRYLQALGVAYLAPPGIGEITNKEALLAQYEGWRS</sequence>
<evidence type="ECO:0000313" key="1">
    <source>
        <dbReference type="EMBL" id="OSO89750.1"/>
    </source>
</evidence>